<organism evidence="4 5">
    <name type="scientific">Lentisphaera araneosa HTCC2155</name>
    <dbReference type="NCBI Taxonomy" id="313628"/>
    <lineage>
        <taxon>Bacteria</taxon>
        <taxon>Pseudomonadati</taxon>
        <taxon>Lentisphaerota</taxon>
        <taxon>Lentisphaeria</taxon>
        <taxon>Lentisphaerales</taxon>
        <taxon>Lentisphaeraceae</taxon>
        <taxon>Lentisphaera</taxon>
    </lineage>
</organism>
<dbReference type="PANTHER" id="PTHR42693">
    <property type="entry name" value="ARYLSULFATASE FAMILY MEMBER"/>
    <property type="match status" value="1"/>
</dbReference>
<evidence type="ECO:0000256" key="2">
    <source>
        <dbReference type="ARBA" id="ARBA00022801"/>
    </source>
</evidence>
<dbReference type="Gene3D" id="3.40.720.10">
    <property type="entry name" value="Alkaline Phosphatase, subunit A"/>
    <property type="match status" value="1"/>
</dbReference>
<dbReference type="InterPro" id="IPR050738">
    <property type="entry name" value="Sulfatase"/>
</dbReference>
<comment type="caution">
    <text evidence="4">The sequence shown here is derived from an EMBL/GenBank/DDBJ whole genome shotgun (WGS) entry which is preliminary data.</text>
</comment>
<dbReference type="GO" id="GO:0004065">
    <property type="term" value="F:arylsulfatase activity"/>
    <property type="evidence" value="ECO:0007669"/>
    <property type="project" value="TreeGrafter"/>
</dbReference>
<evidence type="ECO:0000259" key="3">
    <source>
        <dbReference type="Pfam" id="PF00884"/>
    </source>
</evidence>
<dbReference type="PANTHER" id="PTHR42693:SF53">
    <property type="entry name" value="ENDO-4-O-SULFATASE"/>
    <property type="match status" value="1"/>
</dbReference>
<keyword evidence="2" id="KW-0378">Hydrolase</keyword>
<evidence type="ECO:0000313" key="5">
    <source>
        <dbReference type="Proteomes" id="UP000004947"/>
    </source>
</evidence>
<dbReference type="AlphaFoldDB" id="A6DNI0"/>
<dbReference type="STRING" id="313628.LNTAR_06769"/>
<feature type="domain" description="Sulfatase N-terminal" evidence="3">
    <location>
        <begin position="29"/>
        <end position="130"/>
    </location>
</feature>
<proteinExistence type="inferred from homology"/>
<evidence type="ECO:0000256" key="1">
    <source>
        <dbReference type="ARBA" id="ARBA00008779"/>
    </source>
</evidence>
<sequence>MNRKLLTWASLALTPFLAWSQADKKERKPNVIVILADDMGYADLSCQGSVDDVRTPHIDTLPQNGVRFTEAYVRAPQCGPSRAGILSGRYQNRFGFESNEWAYNPGIPRSVPLMGTRMKEQGYVTGYIGK</sequence>
<dbReference type="SUPFAM" id="SSF53649">
    <property type="entry name" value="Alkaline phosphatase-like"/>
    <property type="match status" value="1"/>
</dbReference>
<comment type="similarity">
    <text evidence="1">Belongs to the sulfatase family.</text>
</comment>
<name>A6DNI0_9BACT</name>
<dbReference type="Pfam" id="PF00884">
    <property type="entry name" value="Sulfatase"/>
    <property type="match status" value="1"/>
</dbReference>
<accession>A6DNI0</accession>
<evidence type="ECO:0000313" key="4">
    <source>
        <dbReference type="EMBL" id="EDM26928.1"/>
    </source>
</evidence>
<protein>
    <submittedName>
        <fullName evidence="4">Iduronate-sulfatase and sulfatase 1</fullName>
    </submittedName>
</protein>
<dbReference type="eggNOG" id="COG3119">
    <property type="taxonomic scope" value="Bacteria"/>
</dbReference>
<gene>
    <name evidence="4" type="ORF">LNTAR_06769</name>
</gene>
<dbReference type="Proteomes" id="UP000004947">
    <property type="component" value="Unassembled WGS sequence"/>
</dbReference>
<reference evidence="4 5" key="1">
    <citation type="journal article" date="2010" name="J. Bacteriol.">
        <title>Genome sequence of Lentisphaera araneosa HTCC2155T, the type species of the order Lentisphaerales in the phylum Lentisphaerae.</title>
        <authorList>
            <person name="Thrash J.C."/>
            <person name="Cho J.C."/>
            <person name="Vergin K.L."/>
            <person name="Morris R.M."/>
            <person name="Giovannoni S.J."/>
        </authorList>
    </citation>
    <scope>NUCLEOTIDE SEQUENCE [LARGE SCALE GENOMIC DNA]</scope>
    <source>
        <strain evidence="4 5">HTCC2155</strain>
    </source>
</reference>
<dbReference type="OrthoDB" id="9803751at2"/>
<dbReference type="InterPro" id="IPR000917">
    <property type="entry name" value="Sulfatase_N"/>
</dbReference>
<dbReference type="EMBL" id="ABCK01000013">
    <property type="protein sequence ID" value="EDM26928.1"/>
    <property type="molecule type" value="Genomic_DNA"/>
</dbReference>
<dbReference type="InterPro" id="IPR017850">
    <property type="entry name" value="Alkaline_phosphatase_core_sf"/>
</dbReference>
<keyword evidence="5" id="KW-1185">Reference proteome</keyword>